<dbReference type="RefSeq" id="WP_179820854.1">
    <property type="nucleotide sequence ID" value="NZ_JACCFS010000001.1"/>
</dbReference>
<dbReference type="AlphaFoldDB" id="A0A7Z0J915"/>
<evidence type="ECO:0000313" key="2">
    <source>
        <dbReference type="EMBL" id="NYJ32880.1"/>
    </source>
</evidence>
<dbReference type="InterPro" id="IPR006597">
    <property type="entry name" value="Sel1-like"/>
</dbReference>
<dbReference type="InterPro" id="IPR011990">
    <property type="entry name" value="TPR-like_helical_dom_sf"/>
</dbReference>
<organism evidence="2 3">
    <name type="scientific">Nocardiopsis aegyptia</name>
    <dbReference type="NCBI Taxonomy" id="220378"/>
    <lineage>
        <taxon>Bacteria</taxon>
        <taxon>Bacillati</taxon>
        <taxon>Actinomycetota</taxon>
        <taxon>Actinomycetes</taxon>
        <taxon>Streptosporangiales</taxon>
        <taxon>Nocardiopsidaceae</taxon>
        <taxon>Nocardiopsis</taxon>
    </lineage>
</organism>
<evidence type="ECO:0000313" key="3">
    <source>
        <dbReference type="Proteomes" id="UP000572051"/>
    </source>
</evidence>
<keyword evidence="3" id="KW-1185">Reference proteome</keyword>
<protein>
    <recommendedName>
        <fullName evidence="4">Sel1 repeat family protein</fullName>
    </recommendedName>
</protein>
<dbReference type="SUPFAM" id="SSF81901">
    <property type="entry name" value="HCP-like"/>
    <property type="match status" value="1"/>
</dbReference>
<dbReference type="PANTHER" id="PTHR11102">
    <property type="entry name" value="SEL-1-LIKE PROTEIN"/>
    <property type="match status" value="1"/>
</dbReference>
<dbReference type="Proteomes" id="UP000572051">
    <property type="component" value="Unassembled WGS sequence"/>
</dbReference>
<dbReference type="Pfam" id="PF08238">
    <property type="entry name" value="Sel1"/>
    <property type="match status" value="4"/>
</dbReference>
<evidence type="ECO:0000256" key="1">
    <source>
        <dbReference type="SAM" id="MobiDB-lite"/>
    </source>
</evidence>
<proteinExistence type="predicted"/>
<dbReference type="Gene3D" id="1.25.40.10">
    <property type="entry name" value="Tetratricopeptide repeat domain"/>
    <property type="match status" value="2"/>
</dbReference>
<dbReference type="PANTHER" id="PTHR11102:SF160">
    <property type="entry name" value="ERAD-ASSOCIATED E3 UBIQUITIN-PROTEIN LIGASE COMPONENT HRD3"/>
    <property type="match status" value="1"/>
</dbReference>
<sequence>MPRPWKHPDLPPGPLSELNRALHELHHRAGWPSSREIRRALDAKGVPMSHTKVHDTLTKPVLPTKGAVEMITEVLAEKVRGADINTEIDRLLGLWQAAALDNSSPSPAPVPPDESAALPDDPERPPDEARTPTDDPPTAKQGGQRELPRQDNLIERMRREKAENGDTDAMVELGSSLQTWGGAAGAAEAESWYRRAAESGHTQAMLNLAVLLEEEQEERGSAALWYRRAEAESWYRRAAENGHTQAMVGLGALLEQRDEDDEAAVWYRRAAEKGDAGAMLSFASLLKQRGDDEHAEAWYRRAAEEGDADAMNTLAALLEEREETEEAAVWRHRAEEASRSVLSRLVDRWFRGKS</sequence>
<dbReference type="SMART" id="SM00671">
    <property type="entry name" value="SEL1"/>
    <property type="match status" value="4"/>
</dbReference>
<evidence type="ECO:0008006" key="4">
    <source>
        <dbReference type="Google" id="ProtNLM"/>
    </source>
</evidence>
<name>A0A7Z0J915_9ACTN</name>
<feature type="compositionally biased region" description="Basic and acidic residues" evidence="1">
    <location>
        <begin position="121"/>
        <end position="133"/>
    </location>
</feature>
<dbReference type="InterPro" id="IPR050767">
    <property type="entry name" value="Sel1_AlgK"/>
</dbReference>
<gene>
    <name evidence="2" type="ORF">HNR10_000761</name>
</gene>
<accession>A0A7Z0J915</accession>
<feature type="region of interest" description="Disordered" evidence="1">
    <location>
        <begin position="102"/>
        <end position="152"/>
    </location>
</feature>
<dbReference type="EMBL" id="JACCFS010000001">
    <property type="protein sequence ID" value="NYJ32880.1"/>
    <property type="molecule type" value="Genomic_DNA"/>
</dbReference>
<reference evidence="2 3" key="1">
    <citation type="submission" date="2020-07" db="EMBL/GenBank/DDBJ databases">
        <title>Sequencing the genomes of 1000 actinobacteria strains.</title>
        <authorList>
            <person name="Klenk H.-P."/>
        </authorList>
    </citation>
    <scope>NUCLEOTIDE SEQUENCE [LARGE SCALE GENOMIC DNA]</scope>
    <source>
        <strain evidence="2 3">DSM 44442</strain>
    </source>
</reference>
<comment type="caution">
    <text evidence="2">The sequence shown here is derived from an EMBL/GenBank/DDBJ whole genome shotgun (WGS) entry which is preliminary data.</text>
</comment>